<evidence type="ECO:0000256" key="1">
    <source>
        <dbReference type="SAM" id="MobiDB-lite"/>
    </source>
</evidence>
<dbReference type="Proteomes" id="UP000027073">
    <property type="component" value="Unassembled WGS sequence"/>
</dbReference>
<feature type="region of interest" description="Disordered" evidence="1">
    <location>
        <begin position="72"/>
        <end position="95"/>
    </location>
</feature>
<evidence type="ECO:0000313" key="2">
    <source>
        <dbReference type="EMBL" id="KDQ30747.1"/>
    </source>
</evidence>
<dbReference type="EMBL" id="KL198006">
    <property type="protein sequence ID" value="KDQ30747.1"/>
    <property type="molecule type" value="Genomic_DNA"/>
</dbReference>
<proteinExistence type="predicted"/>
<evidence type="ECO:0000313" key="3">
    <source>
        <dbReference type="Proteomes" id="UP000027073"/>
    </source>
</evidence>
<dbReference type="VEuPathDB" id="FungiDB:PLEOSDRAFT_1070264"/>
<gene>
    <name evidence="2" type="ORF">PLEOSDRAFT_1070264</name>
</gene>
<name>A0A067P2X2_PLEO1</name>
<dbReference type="InParanoid" id="A0A067P2X2"/>
<feature type="region of interest" description="Disordered" evidence="1">
    <location>
        <begin position="1"/>
        <end position="50"/>
    </location>
</feature>
<feature type="compositionally biased region" description="Basic and acidic residues" evidence="1">
    <location>
        <begin position="22"/>
        <end position="43"/>
    </location>
</feature>
<protein>
    <submittedName>
        <fullName evidence="2">Uncharacterized protein</fullName>
    </submittedName>
</protein>
<organism evidence="2 3">
    <name type="scientific">Pleurotus ostreatus (strain PC15)</name>
    <name type="common">Oyster mushroom</name>
    <dbReference type="NCBI Taxonomy" id="1137138"/>
    <lineage>
        <taxon>Eukaryota</taxon>
        <taxon>Fungi</taxon>
        <taxon>Dikarya</taxon>
        <taxon>Basidiomycota</taxon>
        <taxon>Agaricomycotina</taxon>
        <taxon>Agaricomycetes</taxon>
        <taxon>Agaricomycetidae</taxon>
        <taxon>Agaricales</taxon>
        <taxon>Pleurotineae</taxon>
        <taxon>Pleurotaceae</taxon>
        <taxon>Pleurotus</taxon>
    </lineage>
</organism>
<dbReference type="HOGENOM" id="CLU_2373659_0_0_1"/>
<sequence>MSPNPPTPNHRDIHLQALSRPRNSDERNHDELIPPDTMSRRDPPAYSPLDAYTYSEGVHIDLPAEVIAAALEGNSLPASIIGQGTSRSDRRSRRR</sequence>
<accession>A0A067P2X2</accession>
<reference evidence="3" key="1">
    <citation type="journal article" date="2014" name="Proc. Natl. Acad. Sci. U.S.A.">
        <title>Extensive sampling of basidiomycete genomes demonstrates inadequacy of the white-rot/brown-rot paradigm for wood decay fungi.</title>
        <authorList>
            <person name="Riley R."/>
            <person name="Salamov A.A."/>
            <person name="Brown D.W."/>
            <person name="Nagy L.G."/>
            <person name="Floudas D."/>
            <person name="Held B.W."/>
            <person name="Levasseur A."/>
            <person name="Lombard V."/>
            <person name="Morin E."/>
            <person name="Otillar R."/>
            <person name="Lindquist E.A."/>
            <person name="Sun H."/>
            <person name="LaButti K.M."/>
            <person name="Schmutz J."/>
            <person name="Jabbour D."/>
            <person name="Luo H."/>
            <person name="Baker S.E."/>
            <person name="Pisabarro A.G."/>
            <person name="Walton J.D."/>
            <person name="Blanchette R.A."/>
            <person name="Henrissat B."/>
            <person name="Martin F."/>
            <person name="Cullen D."/>
            <person name="Hibbett D.S."/>
            <person name="Grigoriev I.V."/>
        </authorList>
    </citation>
    <scope>NUCLEOTIDE SEQUENCE [LARGE SCALE GENOMIC DNA]</scope>
    <source>
        <strain evidence="3">PC15</strain>
    </source>
</reference>
<dbReference type="AlphaFoldDB" id="A0A067P2X2"/>
<dbReference type="STRING" id="1137138.A0A067P2X2"/>